<proteinExistence type="predicted"/>
<reference evidence="1 2" key="1">
    <citation type="journal article" date="2021" name="bioRxiv">
        <title>Unique metabolic strategies in Hadean analogues reveal hints for primordial physiology.</title>
        <authorList>
            <person name="Nobu M.K."/>
            <person name="Nakai R."/>
            <person name="Tamazawa S."/>
            <person name="Mori H."/>
            <person name="Toyoda A."/>
            <person name="Ijiri A."/>
            <person name="Suzuki S."/>
            <person name="Kurokawa K."/>
            <person name="Kamagata Y."/>
            <person name="Tamaki H."/>
        </authorList>
    </citation>
    <scope>NUCLEOTIDE SEQUENCE [LARGE SCALE GENOMIC DNA]</scope>
    <source>
        <strain evidence="1">BS525</strain>
    </source>
</reference>
<dbReference type="EMBL" id="QLTW01000006">
    <property type="protein sequence ID" value="MBT9144390.1"/>
    <property type="molecule type" value="Genomic_DNA"/>
</dbReference>
<name>A0A9E2F5I0_PSYF1</name>
<gene>
    <name evidence="1" type="ORF">DDT42_00230</name>
</gene>
<protein>
    <recommendedName>
        <fullName evidence="3">Quinate 5-dehydrogenase</fullName>
    </recommendedName>
</protein>
<evidence type="ECO:0008006" key="3">
    <source>
        <dbReference type="Google" id="ProtNLM"/>
    </source>
</evidence>
<accession>A0A9E2F5I0</accession>
<sequence length="299" mass="33767">MKKIVSVSLGSSKRNYSVELEVLGEKVYISRVGTDGDLGKMMQLIKQLDGEVDSIGLGGTDLYLQAGRKKYVILESLKFKKAIKKSFVTDGSLIKAVWEKKVVINLIEEGIISANSRVLVTTALDRYGIAEAFYNMGCSVVFGDFLFALNLPFPMRTLKAVNIAAAVLLPILTHLPIRMLYPVGKKQEEVKPRYEHFFHWAQVIAGDFHQIRRYAPFNLENKIILTNTVTSEDVEMLRNRGVSLLITTTPLWEDRSFGTNVLEGLMVAFLGKPQEKITKEEVEEFLQKILIKPRIEKLN</sequence>
<dbReference type="Proteomes" id="UP000811545">
    <property type="component" value="Unassembled WGS sequence"/>
</dbReference>
<organism evidence="1 2">
    <name type="scientific">Psychracetigena formicireducens</name>
    <dbReference type="NCBI Taxonomy" id="2986056"/>
    <lineage>
        <taxon>Bacteria</taxon>
        <taxon>Bacillati</taxon>
        <taxon>Candidatus Lithacetigenota</taxon>
        <taxon>Candidatus Psychracetigena</taxon>
    </lineage>
</organism>
<evidence type="ECO:0000313" key="2">
    <source>
        <dbReference type="Proteomes" id="UP000811545"/>
    </source>
</evidence>
<dbReference type="AlphaFoldDB" id="A0A9E2F5I0"/>
<evidence type="ECO:0000313" key="1">
    <source>
        <dbReference type="EMBL" id="MBT9144390.1"/>
    </source>
</evidence>
<comment type="caution">
    <text evidence="1">The sequence shown here is derived from an EMBL/GenBank/DDBJ whole genome shotgun (WGS) entry which is preliminary data.</text>
</comment>